<dbReference type="GO" id="GO:0005737">
    <property type="term" value="C:cytoplasm"/>
    <property type="evidence" value="ECO:0007669"/>
    <property type="project" value="UniProtKB-SubCell"/>
</dbReference>
<dbReference type="InterPro" id="IPR036662">
    <property type="entry name" value="PTS_EIIA_man-typ_sf"/>
</dbReference>
<accession>A0A3B0R2N8</accession>
<keyword evidence="7" id="KW-0418">Kinase</keyword>
<keyword evidence="5" id="KW-0808">Transferase</keyword>
<dbReference type="InterPro" id="IPR004701">
    <property type="entry name" value="PTS_EIIA_man-typ"/>
</dbReference>
<evidence type="ECO:0000256" key="3">
    <source>
        <dbReference type="ARBA" id="ARBA00022490"/>
    </source>
</evidence>
<reference evidence="9" key="1">
    <citation type="submission" date="2018-06" db="EMBL/GenBank/DDBJ databases">
        <authorList>
            <person name="Zhirakovskaya E."/>
        </authorList>
    </citation>
    <scope>NUCLEOTIDE SEQUENCE</scope>
</reference>
<evidence type="ECO:0000256" key="4">
    <source>
        <dbReference type="ARBA" id="ARBA00022597"/>
    </source>
</evidence>
<keyword evidence="4" id="KW-0762">Sugar transport</keyword>
<evidence type="ECO:0000259" key="8">
    <source>
        <dbReference type="PROSITE" id="PS51096"/>
    </source>
</evidence>
<feature type="domain" description="PTS EIIA type-4" evidence="8">
    <location>
        <begin position="1"/>
        <end position="123"/>
    </location>
</feature>
<dbReference type="InterPro" id="IPR051471">
    <property type="entry name" value="Bacterial_PTS_sugar_comp"/>
</dbReference>
<dbReference type="SUPFAM" id="SSF53062">
    <property type="entry name" value="PTS system fructose IIA component-like"/>
    <property type="match status" value="1"/>
</dbReference>
<keyword evidence="3" id="KW-0963">Cytoplasm</keyword>
<sequence length="134" mass="14143">MIGLVVVTHGHLADEFVKALEHVVGPQPQMLAICIGADDDLENRGRDIKNAVQEVDTGDGVILLTDMFGGTPSNLALKLLAKDQVEVLAGVNLPMLIKLAEARTTTGLNEACEIAVAAGRKYIAIASEVLGNRT</sequence>
<organism evidence="9">
    <name type="scientific">hydrothermal vent metagenome</name>
    <dbReference type="NCBI Taxonomy" id="652676"/>
    <lineage>
        <taxon>unclassified sequences</taxon>
        <taxon>metagenomes</taxon>
        <taxon>ecological metagenomes</taxon>
    </lineage>
</organism>
<dbReference type="InterPro" id="IPR033887">
    <property type="entry name" value="PTS_IIA_man"/>
</dbReference>
<dbReference type="AlphaFoldDB" id="A0A3B0R2N8"/>
<evidence type="ECO:0000256" key="5">
    <source>
        <dbReference type="ARBA" id="ARBA00022679"/>
    </source>
</evidence>
<dbReference type="GO" id="GO:0016020">
    <property type="term" value="C:membrane"/>
    <property type="evidence" value="ECO:0007669"/>
    <property type="project" value="InterPro"/>
</dbReference>
<dbReference type="EMBL" id="UOEE01000009">
    <property type="protein sequence ID" value="VAV86732.1"/>
    <property type="molecule type" value="Genomic_DNA"/>
</dbReference>
<comment type="subcellular location">
    <subcellularLocation>
        <location evidence="1">Cytoplasm</location>
    </subcellularLocation>
</comment>
<gene>
    <name evidence="9" type="ORF">MNBD_ALPHA06-2159</name>
</gene>
<proteinExistence type="predicted"/>
<keyword evidence="2" id="KW-0813">Transport</keyword>
<evidence type="ECO:0000256" key="1">
    <source>
        <dbReference type="ARBA" id="ARBA00004496"/>
    </source>
</evidence>
<evidence type="ECO:0000256" key="7">
    <source>
        <dbReference type="ARBA" id="ARBA00022777"/>
    </source>
</evidence>
<dbReference type="CDD" id="cd00006">
    <property type="entry name" value="PTS_IIA_man"/>
    <property type="match status" value="1"/>
</dbReference>
<protein>
    <submittedName>
        <fullName evidence="9">PTS system permease (IIAMan), nitrogen regulatory IIA protein</fullName>
    </submittedName>
</protein>
<dbReference type="PROSITE" id="PS51096">
    <property type="entry name" value="PTS_EIIA_TYPE_4"/>
    <property type="match status" value="1"/>
</dbReference>
<dbReference type="PANTHER" id="PTHR33799:SF1">
    <property type="entry name" value="PTS SYSTEM MANNOSE-SPECIFIC EIIAB COMPONENT-RELATED"/>
    <property type="match status" value="1"/>
</dbReference>
<evidence type="ECO:0000313" key="9">
    <source>
        <dbReference type="EMBL" id="VAV86732.1"/>
    </source>
</evidence>
<keyword evidence="6" id="KW-0598">Phosphotransferase system</keyword>
<evidence type="ECO:0000256" key="2">
    <source>
        <dbReference type="ARBA" id="ARBA00022448"/>
    </source>
</evidence>
<dbReference type="GO" id="GO:0016301">
    <property type="term" value="F:kinase activity"/>
    <property type="evidence" value="ECO:0007669"/>
    <property type="project" value="UniProtKB-KW"/>
</dbReference>
<name>A0A3B0R2N8_9ZZZZ</name>
<evidence type="ECO:0000256" key="6">
    <source>
        <dbReference type="ARBA" id="ARBA00022683"/>
    </source>
</evidence>
<dbReference type="Gene3D" id="3.40.50.510">
    <property type="entry name" value="Phosphotransferase system, mannose-type IIA component"/>
    <property type="match status" value="1"/>
</dbReference>
<dbReference type="Pfam" id="PF03610">
    <property type="entry name" value="EIIA-man"/>
    <property type="match status" value="1"/>
</dbReference>
<dbReference type="GO" id="GO:0009401">
    <property type="term" value="P:phosphoenolpyruvate-dependent sugar phosphotransferase system"/>
    <property type="evidence" value="ECO:0007669"/>
    <property type="project" value="UniProtKB-KW"/>
</dbReference>
<dbReference type="PANTHER" id="PTHR33799">
    <property type="entry name" value="PTS PERMEASE-RELATED-RELATED"/>
    <property type="match status" value="1"/>
</dbReference>